<evidence type="ECO:0000256" key="6">
    <source>
        <dbReference type="ARBA" id="ARBA00023136"/>
    </source>
</evidence>
<geneLocation type="plasmid" evidence="9">
    <name>unnamed2</name>
</geneLocation>
<name>A0A0F7C1H9_BRELA</name>
<dbReference type="InterPro" id="IPR000620">
    <property type="entry name" value="EamA_dom"/>
</dbReference>
<evidence type="ECO:0000313" key="9">
    <source>
        <dbReference type="EMBL" id="AKF95638.1"/>
    </source>
</evidence>
<feature type="transmembrane region" description="Helical" evidence="7">
    <location>
        <begin position="256"/>
        <end position="273"/>
    </location>
</feature>
<protein>
    <submittedName>
        <fullName evidence="9">Transporter</fullName>
    </submittedName>
</protein>
<keyword evidence="9" id="KW-0614">Plasmid</keyword>
<evidence type="ECO:0000259" key="8">
    <source>
        <dbReference type="Pfam" id="PF00892"/>
    </source>
</evidence>
<keyword evidence="6 7" id="KW-0472">Membrane</keyword>
<organism evidence="9">
    <name type="scientific">Brevibacillus laterosporus</name>
    <name type="common">Bacillus laterosporus</name>
    <dbReference type="NCBI Taxonomy" id="1465"/>
    <lineage>
        <taxon>Bacteria</taxon>
        <taxon>Bacillati</taxon>
        <taxon>Bacillota</taxon>
        <taxon>Bacilli</taxon>
        <taxon>Bacillales</taxon>
        <taxon>Paenibacillaceae</taxon>
        <taxon>Brevibacillus</taxon>
    </lineage>
</organism>
<feature type="transmembrane region" description="Helical" evidence="7">
    <location>
        <begin position="185"/>
        <end position="203"/>
    </location>
</feature>
<keyword evidence="3" id="KW-1003">Cell membrane</keyword>
<evidence type="ECO:0000256" key="2">
    <source>
        <dbReference type="ARBA" id="ARBA00007362"/>
    </source>
</evidence>
<comment type="subcellular location">
    <subcellularLocation>
        <location evidence="1">Cell membrane</location>
        <topology evidence="1">Multi-pass membrane protein</topology>
    </subcellularLocation>
</comment>
<dbReference type="PANTHER" id="PTHR32322:SF18">
    <property type="entry name" value="S-ADENOSYLMETHIONINE_S-ADENOSYLHOMOCYSTEINE TRANSPORTER"/>
    <property type="match status" value="1"/>
</dbReference>
<sequence>MQNKSVVNAYLAAILYSIIIGFPFLFVKLALQVSTPLDVIAHRFTISFIVMLIPVVFGLIPVRIKWTDLKRIIPLALFYPAIFFVLQVFGLQHTTSSEAGIIQATVPIFTLLIASLFLQERSSGWQKASLFLSVAGVIYIFVMKGNSSIHFSGVGTLLIVLSCLSFAAYSVLARSLTKIWKPLELTFIMMSLGFVCFNILSLTQHLGNGTISAFFAPWSDMRFVLATIYLSILSSVGTAFLSNYVLSKIEATKMSVFNTLSTLISMLAGVIFLQEELGYYHYVGAAMIIVGVIGTSFLGQKRQQTQSIAKS</sequence>
<feature type="domain" description="EamA" evidence="8">
    <location>
        <begin position="9"/>
        <end position="141"/>
    </location>
</feature>
<feature type="transmembrane region" description="Helical" evidence="7">
    <location>
        <begin position="125"/>
        <end position="143"/>
    </location>
</feature>
<evidence type="ECO:0000256" key="7">
    <source>
        <dbReference type="SAM" id="Phobius"/>
    </source>
</evidence>
<dbReference type="GO" id="GO:0005886">
    <property type="term" value="C:plasma membrane"/>
    <property type="evidence" value="ECO:0007669"/>
    <property type="project" value="UniProtKB-SubCell"/>
</dbReference>
<evidence type="ECO:0000256" key="1">
    <source>
        <dbReference type="ARBA" id="ARBA00004651"/>
    </source>
</evidence>
<evidence type="ECO:0000256" key="4">
    <source>
        <dbReference type="ARBA" id="ARBA00022692"/>
    </source>
</evidence>
<evidence type="ECO:0000256" key="5">
    <source>
        <dbReference type="ARBA" id="ARBA00022989"/>
    </source>
</evidence>
<dbReference type="SUPFAM" id="SSF103481">
    <property type="entry name" value="Multidrug resistance efflux transporter EmrE"/>
    <property type="match status" value="2"/>
</dbReference>
<feature type="transmembrane region" description="Helical" evidence="7">
    <location>
        <begin position="7"/>
        <end position="27"/>
    </location>
</feature>
<dbReference type="EMBL" id="CP011076">
    <property type="protein sequence ID" value="AKF95638.1"/>
    <property type="molecule type" value="Genomic_DNA"/>
</dbReference>
<feature type="domain" description="EamA" evidence="8">
    <location>
        <begin position="155"/>
        <end position="296"/>
    </location>
</feature>
<dbReference type="AlphaFoldDB" id="A0A0F7C1H9"/>
<feature type="transmembrane region" description="Helical" evidence="7">
    <location>
        <begin position="101"/>
        <end position="118"/>
    </location>
</feature>
<feature type="transmembrane region" description="Helical" evidence="7">
    <location>
        <begin position="149"/>
        <end position="173"/>
    </location>
</feature>
<feature type="transmembrane region" description="Helical" evidence="7">
    <location>
        <begin position="279"/>
        <end position="298"/>
    </location>
</feature>
<accession>A0A0F7C1H9</accession>
<feature type="transmembrane region" description="Helical" evidence="7">
    <location>
        <begin position="39"/>
        <end position="60"/>
    </location>
</feature>
<gene>
    <name evidence="9" type="ORF">EX87_18505</name>
</gene>
<dbReference type="InterPro" id="IPR037185">
    <property type="entry name" value="EmrE-like"/>
</dbReference>
<proteinExistence type="inferred from homology"/>
<keyword evidence="4 7" id="KW-0812">Transmembrane</keyword>
<reference evidence="9" key="1">
    <citation type="submission" date="2015-03" db="EMBL/GenBank/DDBJ databases">
        <title>MIGS Cultured Bacterial/Archaeal sample from Brevibacillus laterosporus.</title>
        <authorList>
            <person name="Zeng D."/>
            <person name="Zhu L."/>
            <person name="Dong G."/>
            <person name="Ye W."/>
            <person name="Ren D."/>
            <person name="Wu L."/>
            <person name="Xu J."/>
            <person name="Li G."/>
            <person name="Guo L."/>
        </authorList>
    </citation>
    <scope>NUCLEOTIDE SEQUENCE</scope>
    <source>
        <strain evidence="9">B9</strain>
        <plasmid evidence="9">unnamed2</plasmid>
    </source>
</reference>
<feature type="transmembrane region" description="Helical" evidence="7">
    <location>
        <begin position="223"/>
        <end position="244"/>
    </location>
</feature>
<dbReference type="RefSeq" id="WP_031414727.1">
    <property type="nucleotide sequence ID" value="NZ_CP011076.1"/>
</dbReference>
<dbReference type="Pfam" id="PF00892">
    <property type="entry name" value="EamA"/>
    <property type="match status" value="2"/>
</dbReference>
<feature type="transmembrane region" description="Helical" evidence="7">
    <location>
        <begin position="72"/>
        <end position="89"/>
    </location>
</feature>
<dbReference type="Gene3D" id="1.10.3730.20">
    <property type="match status" value="1"/>
</dbReference>
<evidence type="ECO:0000256" key="3">
    <source>
        <dbReference type="ARBA" id="ARBA00022475"/>
    </source>
</evidence>
<dbReference type="InterPro" id="IPR050638">
    <property type="entry name" value="AA-Vitamin_Transporters"/>
</dbReference>
<keyword evidence="5 7" id="KW-1133">Transmembrane helix</keyword>
<dbReference type="PANTHER" id="PTHR32322">
    <property type="entry name" value="INNER MEMBRANE TRANSPORTER"/>
    <property type="match status" value="1"/>
</dbReference>
<comment type="similarity">
    <text evidence="2">Belongs to the EamA transporter family.</text>
</comment>